<dbReference type="SMART" id="SM00086">
    <property type="entry name" value="PAC"/>
    <property type="match status" value="2"/>
</dbReference>
<accession>A0ABU0JMA8</accession>
<dbReference type="PANTHER" id="PTHR24422">
    <property type="entry name" value="CHEMOTAXIS PROTEIN METHYLTRANSFERASE"/>
    <property type="match status" value="1"/>
</dbReference>
<feature type="domain" description="PAC" evidence="4">
    <location>
        <begin position="84"/>
        <end position="136"/>
    </location>
</feature>
<dbReference type="Proteomes" id="UP001242480">
    <property type="component" value="Unassembled WGS sequence"/>
</dbReference>
<dbReference type="Gene3D" id="3.30.450.20">
    <property type="entry name" value="PAS domain"/>
    <property type="match status" value="2"/>
</dbReference>
<keyword evidence="6" id="KW-1185">Reference proteome</keyword>
<evidence type="ECO:0000256" key="1">
    <source>
        <dbReference type="PROSITE-ProRule" id="PRU00284"/>
    </source>
</evidence>
<dbReference type="Pfam" id="PF08448">
    <property type="entry name" value="PAS_4"/>
    <property type="match status" value="1"/>
</dbReference>
<dbReference type="EMBL" id="JAUSVX010000037">
    <property type="protein sequence ID" value="MDQ0475416.1"/>
    <property type="molecule type" value="Genomic_DNA"/>
</dbReference>
<dbReference type="InterPro" id="IPR035965">
    <property type="entry name" value="PAS-like_dom_sf"/>
</dbReference>
<evidence type="ECO:0000313" key="6">
    <source>
        <dbReference type="Proteomes" id="UP001242480"/>
    </source>
</evidence>
<evidence type="ECO:0000259" key="3">
    <source>
        <dbReference type="PROSITE" id="PS50112"/>
    </source>
</evidence>
<dbReference type="InterPro" id="IPR000014">
    <property type="entry name" value="PAS"/>
</dbReference>
<dbReference type="InterPro" id="IPR050903">
    <property type="entry name" value="Bact_Chemotaxis_MeTrfase"/>
</dbReference>
<dbReference type="InterPro" id="IPR000700">
    <property type="entry name" value="PAS-assoc_C"/>
</dbReference>
<dbReference type="Pfam" id="PF08447">
    <property type="entry name" value="PAS_3"/>
    <property type="match status" value="1"/>
</dbReference>
<dbReference type="SUPFAM" id="SSF55785">
    <property type="entry name" value="PYP-like sensor domain (PAS domain)"/>
    <property type="match status" value="2"/>
</dbReference>
<dbReference type="SMART" id="SM00091">
    <property type="entry name" value="PAS"/>
    <property type="match status" value="2"/>
</dbReference>
<organism evidence="5 6">
    <name type="scientific">Labrys wisconsinensis</name>
    <dbReference type="NCBI Taxonomy" id="425677"/>
    <lineage>
        <taxon>Bacteria</taxon>
        <taxon>Pseudomonadati</taxon>
        <taxon>Pseudomonadota</taxon>
        <taxon>Alphaproteobacteria</taxon>
        <taxon>Hyphomicrobiales</taxon>
        <taxon>Xanthobacteraceae</taxon>
        <taxon>Labrys</taxon>
    </lineage>
</organism>
<protein>
    <submittedName>
        <fullName evidence="5">Methyl-accepting chemotaxis protein</fullName>
    </submittedName>
</protein>
<feature type="domain" description="PAC" evidence="4">
    <location>
        <begin position="206"/>
        <end position="258"/>
    </location>
</feature>
<dbReference type="PROSITE" id="PS50112">
    <property type="entry name" value="PAS"/>
    <property type="match status" value="2"/>
</dbReference>
<feature type="domain" description="Methyl-accepting transducer" evidence="2">
    <location>
        <begin position="256"/>
        <end position="478"/>
    </location>
</feature>
<gene>
    <name evidence="5" type="ORF">QO011_008460</name>
</gene>
<evidence type="ECO:0000259" key="4">
    <source>
        <dbReference type="PROSITE" id="PS50113"/>
    </source>
</evidence>
<dbReference type="NCBIfam" id="TIGR00229">
    <property type="entry name" value="sensory_box"/>
    <property type="match status" value="2"/>
</dbReference>
<keyword evidence="1" id="KW-0807">Transducer</keyword>
<name>A0ABU0JMA8_9HYPH</name>
<dbReference type="InterPro" id="IPR004089">
    <property type="entry name" value="MCPsignal_dom"/>
</dbReference>
<dbReference type="InterPro" id="IPR013655">
    <property type="entry name" value="PAS_fold_3"/>
</dbReference>
<reference evidence="5 6" key="1">
    <citation type="submission" date="2023-07" db="EMBL/GenBank/DDBJ databases">
        <title>Genomic Encyclopedia of Type Strains, Phase IV (KMG-IV): sequencing the most valuable type-strain genomes for metagenomic binning, comparative biology and taxonomic classification.</title>
        <authorList>
            <person name="Goeker M."/>
        </authorList>
    </citation>
    <scope>NUCLEOTIDE SEQUENCE [LARGE SCALE GENOMIC DNA]</scope>
    <source>
        <strain evidence="5 6">DSM 19619</strain>
    </source>
</reference>
<dbReference type="PROSITE" id="PS50113">
    <property type="entry name" value="PAC"/>
    <property type="match status" value="2"/>
</dbReference>
<evidence type="ECO:0000313" key="5">
    <source>
        <dbReference type="EMBL" id="MDQ0475416.1"/>
    </source>
</evidence>
<dbReference type="PROSITE" id="PS50111">
    <property type="entry name" value="CHEMOTAXIS_TRANSDUC_2"/>
    <property type="match status" value="1"/>
</dbReference>
<evidence type="ECO:0000259" key="2">
    <source>
        <dbReference type="PROSITE" id="PS50111"/>
    </source>
</evidence>
<feature type="domain" description="PAS" evidence="3">
    <location>
        <begin position="25"/>
        <end position="55"/>
    </location>
</feature>
<dbReference type="Pfam" id="PF00015">
    <property type="entry name" value="MCPsignal"/>
    <property type="match status" value="1"/>
</dbReference>
<dbReference type="InterPro" id="IPR001610">
    <property type="entry name" value="PAC"/>
</dbReference>
<dbReference type="Gene3D" id="1.10.287.950">
    <property type="entry name" value="Methyl-accepting chemotaxis protein"/>
    <property type="match status" value="1"/>
</dbReference>
<dbReference type="SMART" id="SM00283">
    <property type="entry name" value="MA"/>
    <property type="match status" value="1"/>
</dbReference>
<comment type="caution">
    <text evidence="5">The sequence shown here is derived from an EMBL/GenBank/DDBJ whole genome shotgun (WGS) entry which is preliminary data.</text>
</comment>
<dbReference type="SUPFAM" id="SSF58104">
    <property type="entry name" value="Methyl-accepting chemotaxis protein (MCP) signaling domain"/>
    <property type="match status" value="1"/>
</dbReference>
<dbReference type="InterPro" id="IPR013656">
    <property type="entry name" value="PAS_4"/>
</dbReference>
<sequence>MLMVSTRKVWEAGAKLAALDRALAVIEFDLAGTVLTANENFLRAMGYALPEVVGKHHSLFVDPAYAHSAEYKAFWDRLRAGEFQAAQFRRLAKGGREVWIEASYNPVLGRGGKPIKVVKVATDISRQKAEDAERAGQVAAIRKSQAVIEFALDGTVLDANANFLDAMGYSLEEVRGRHHAMFVEPAQRDSQDYARFWAALQRGEYQAGQYKRLGKGGREVWIEASYNPILDAAGRPLKVVKFATDITAQVRLLADLQRLIDQNFTEIDLAVGRSADQSSAAIEAAHATRGTVQTVAAAAEELAASVAEIAESMAKSRAATDSAFEHVAAAGDFTRRLSAAAAAMGGIVGLIQSIAAQINLLALNATIESARAGEAGRGFAVVAQEVKTLANQAAKATEQIGAEINGVQTIAGEVVAALDSIRGSVDIMRSTVVATAASVEEQSAVTRDMSVNMQGTSQAVATISDSIASISAAVTQVSGAVATTREAAKVLAR</sequence>
<feature type="domain" description="PAS" evidence="3">
    <location>
        <begin position="153"/>
        <end position="203"/>
    </location>
</feature>
<dbReference type="CDD" id="cd00130">
    <property type="entry name" value="PAS"/>
    <property type="match status" value="2"/>
</dbReference>
<proteinExistence type="predicted"/>
<dbReference type="PANTHER" id="PTHR24422:SF10">
    <property type="entry name" value="CHEMOTAXIS PROTEIN METHYLTRANSFERASE 2"/>
    <property type="match status" value="1"/>
</dbReference>